<dbReference type="RefSeq" id="WP_009019410.1">
    <property type="nucleotide sequence ID" value="NZ_DS999411.1"/>
</dbReference>
<dbReference type="PANTHER" id="PTHR43028">
    <property type="entry name" value="3'(2'),5'-BISPHOSPHATE NUCLEOTIDASE 1"/>
    <property type="match status" value="1"/>
</dbReference>
<sequence>MLDNNSYSAHRLAELVSDTTDLASIDAFVEKVFDTCHRADELLRSYYSNPDAVDVSQKADDSPVTAADHASHECWVEALAALTPSIPVLSEESTAAELEQRRQWQRLWVLDPLDGTKEFIARTGEFTINLALVDEERPVLGLISVPMQRLWYLGIPGVGAWRFRSAEGLRNPTTLKLTDFGSNSGVTLLASARHHPGRVSLMMTQLEPLGTPVSRENAGSALKFCRMLDGDGDVYPRTSPCYEWDVAAGDALVSAAGGAVTTYAGEPLRYNCRDTLLVDDFIAVADPTVDYLSVLADEHGNRLVSPKSGE</sequence>
<comment type="function">
    <text evidence="6">Converts adenosine-3',5'-bisphosphate (PAP) to AMP.</text>
</comment>
<evidence type="ECO:0000313" key="8">
    <source>
        <dbReference type="EMBL" id="EED34662.1"/>
    </source>
</evidence>
<comment type="catalytic activity">
    <reaction evidence="6">
        <text>adenosine 3',5'-bisphosphate + H2O = AMP + phosphate</text>
        <dbReference type="Rhea" id="RHEA:10040"/>
        <dbReference type="ChEBI" id="CHEBI:15377"/>
        <dbReference type="ChEBI" id="CHEBI:43474"/>
        <dbReference type="ChEBI" id="CHEBI:58343"/>
        <dbReference type="ChEBI" id="CHEBI:456215"/>
        <dbReference type="EC" id="3.1.3.7"/>
    </reaction>
</comment>
<dbReference type="EC" id="3.1.3.7" evidence="6"/>
<feature type="binding site" evidence="7">
    <location>
        <position position="113"/>
    </location>
    <ligand>
        <name>Mg(2+)</name>
        <dbReference type="ChEBI" id="CHEBI:18420"/>
        <label>1</label>
        <note>catalytic</note>
    </ligand>
</feature>
<organism evidence="8 9">
    <name type="scientific">Luminiphilus syltensis NOR5-1B</name>
    <dbReference type="NCBI Taxonomy" id="565045"/>
    <lineage>
        <taxon>Bacteria</taxon>
        <taxon>Pseudomonadati</taxon>
        <taxon>Pseudomonadota</taxon>
        <taxon>Gammaproteobacteria</taxon>
        <taxon>Cellvibrionales</taxon>
        <taxon>Halieaceae</taxon>
        <taxon>Luminiphilus</taxon>
    </lineage>
</organism>
<keyword evidence="2 6" id="KW-1003">Cell membrane</keyword>
<dbReference type="GO" id="GO:0000103">
    <property type="term" value="P:sulfate assimilation"/>
    <property type="evidence" value="ECO:0007669"/>
    <property type="project" value="TreeGrafter"/>
</dbReference>
<evidence type="ECO:0000256" key="6">
    <source>
        <dbReference type="HAMAP-Rule" id="MF_02095"/>
    </source>
</evidence>
<feature type="binding site" evidence="6">
    <location>
        <position position="111"/>
    </location>
    <ligand>
        <name>Mg(2+)</name>
        <dbReference type="ChEBI" id="CHEBI:18420"/>
        <label>1</label>
    </ligand>
</feature>
<dbReference type="PROSITE" id="PS00630">
    <property type="entry name" value="IMP_2"/>
    <property type="match status" value="1"/>
</dbReference>
<dbReference type="PRINTS" id="PR00377">
    <property type="entry name" value="IMPHPHTASES"/>
</dbReference>
<evidence type="ECO:0000256" key="5">
    <source>
        <dbReference type="ARBA" id="ARBA00023136"/>
    </source>
</evidence>
<dbReference type="InterPro" id="IPR000760">
    <property type="entry name" value="Inositol_monophosphatase-like"/>
</dbReference>
<feature type="binding site" evidence="7">
    <location>
        <position position="245"/>
    </location>
    <ligand>
        <name>Mg(2+)</name>
        <dbReference type="ChEBI" id="CHEBI:18420"/>
        <label>1</label>
        <note>catalytic</note>
    </ligand>
</feature>
<protein>
    <recommendedName>
        <fullName evidence="6">3'(2'),5'-bisphosphate nucleotidase CysQ</fullName>
        <ecNumber evidence="6">3.1.3.7</ecNumber>
    </recommendedName>
    <alternativeName>
        <fullName evidence="6">3'(2'),5-bisphosphonucleoside 3'(2')-phosphohydrolase</fullName>
    </alternativeName>
    <alternativeName>
        <fullName evidence="6">3'-phosphoadenosine 5'-phosphate phosphatase</fullName>
        <shortName evidence="6">PAP phosphatase</shortName>
    </alternativeName>
</protein>
<keyword evidence="4 6" id="KW-0378">Hydrolase</keyword>
<accession>B8KWC3</accession>
<comment type="similarity">
    <text evidence="1 6">Belongs to the inositol monophosphatase superfamily. CysQ family.</text>
</comment>
<keyword evidence="5 6" id="KW-0472">Membrane</keyword>
<dbReference type="InterPro" id="IPR020550">
    <property type="entry name" value="Inositol_monophosphatase_CS"/>
</dbReference>
<dbReference type="GO" id="GO:0046854">
    <property type="term" value="P:phosphatidylinositol phosphate biosynthetic process"/>
    <property type="evidence" value="ECO:0007669"/>
    <property type="project" value="InterPro"/>
</dbReference>
<feature type="binding site" evidence="6">
    <location>
        <position position="91"/>
    </location>
    <ligand>
        <name>Mg(2+)</name>
        <dbReference type="ChEBI" id="CHEBI:18420"/>
        <label>1</label>
    </ligand>
</feature>
<dbReference type="HAMAP" id="MF_02095">
    <property type="entry name" value="CysQ"/>
    <property type="match status" value="1"/>
</dbReference>
<dbReference type="eggNOG" id="COG1218">
    <property type="taxonomic scope" value="Bacteria"/>
</dbReference>
<dbReference type="STRING" id="565045.NOR51B_600"/>
<evidence type="ECO:0000256" key="2">
    <source>
        <dbReference type="ARBA" id="ARBA00022475"/>
    </source>
</evidence>
<feature type="binding site" evidence="7">
    <location>
        <position position="114"/>
    </location>
    <ligand>
        <name>Mg(2+)</name>
        <dbReference type="ChEBI" id="CHEBI:18420"/>
        <label>1</label>
        <note>catalytic</note>
    </ligand>
</feature>
<evidence type="ECO:0000256" key="7">
    <source>
        <dbReference type="PIRSR" id="PIRSR600760-2"/>
    </source>
</evidence>
<keyword evidence="9" id="KW-1185">Reference proteome</keyword>
<feature type="binding site" evidence="6">
    <location>
        <begin position="113"/>
        <end position="116"/>
    </location>
    <ligand>
        <name>substrate</name>
    </ligand>
</feature>
<dbReference type="OrthoDB" id="9785695at2"/>
<dbReference type="GO" id="GO:0050427">
    <property type="term" value="P:3'-phosphoadenosine 5'-phosphosulfate metabolic process"/>
    <property type="evidence" value="ECO:0007669"/>
    <property type="project" value="TreeGrafter"/>
</dbReference>
<feature type="binding site" evidence="7">
    <location>
        <position position="111"/>
    </location>
    <ligand>
        <name>Mg(2+)</name>
        <dbReference type="ChEBI" id="CHEBI:18420"/>
        <label>1</label>
        <note>catalytic</note>
    </ligand>
</feature>
<dbReference type="EMBL" id="DS999411">
    <property type="protein sequence ID" value="EED34662.1"/>
    <property type="molecule type" value="Genomic_DNA"/>
</dbReference>
<comment type="cofactor">
    <cofactor evidence="6 7">
        <name>Mg(2+)</name>
        <dbReference type="ChEBI" id="CHEBI:18420"/>
    </cofactor>
</comment>
<dbReference type="Proteomes" id="UP000004699">
    <property type="component" value="Unassembled WGS sequence"/>
</dbReference>
<dbReference type="PANTHER" id="PTHR43028:SF5">
    <property type="entry name" value="3'(2'),5'-BISPHOSPHATE NUCLEOTIDASE 1"/>
    <property type="match status" value="1"/>
</dbReference>
<evidence type="ECO:0000256" key="1">
    <source>
        <dbReference type="ARBA" id="ARBA00005289"/>
    </source>
</evidence>
<dbReference type="CDD" id="cd01638">
    <property type="entry name" value="CysQ"/>
    <property type="match status" value="1"/>
</dbReference>
<dbReference type="Gene3D" id="3.40.190.80">
    <property type="match status" value="1"/>
</dbReference>
<feature type="binding site" evidence="6">
    <location>
        <position position="245"/>
    </location>
    <ligand>
        <name>substrate</name>
    </ligand>
</feature>
<proteinExistence type="inferred from homology"/>
<feature type="binding site" evidence="6">
    <location>
        <position position="245"/>
    </location>
    <ligand>
        <name>Mg(2+)</name>
        <dbReference type="ChEBI" id="CHEBI:18420"/>
        <label>2</label>
    </ligand>
</feature>
<dbReference type="Gene3D" id="3.30.540.10">
    <property type="entry name" value="Fructose-1,6-Bisphosphatase, subunit A, domain 1"/>
    <property type="match status" value="1"/>
</dbReference>
<evidence type="ECO:0000256" key="4">
    <source>
        <dbReference type="ARBA" id="ARBA00022801"/>
    </source>
</evidence>
<dbReference type="SUPFAM" id="SSF56655">
    <property type="entry name" value="Carbohydrate phosphatase"/>
    <property type="match status" value="1"/>
</dbReference>
<name>B8KWC3_9GAMM</name>
<reference evidence="9" key="1">
    <citation type="journal article" date="2013" name="BMC Microbiol.">
        <title>Taxonomy and evolution of bacteriochlorophyll a-containing members of the OM60/NOR5 clade of marine gammaproteobacteria: description of Luminiphilus syltensis gen. nov., sp. nov., reclassification of Haliea rubra as Pseudohaliea rubra gen. nov., comb. nov., and emendation of Chromatocurvus halotolerans.</title>
        <authorList>
            <person name="Spring S."/>
            <person name="Riedel T."/>
            <person name="Sproer C."/>
            <person name="Yan S."/>
            <person name="Harder J."/>
            <person name="Fuchs B.M."/>
        </authorList>
    </citation>
    <scope>NUCLEOTIDE SEQUENCE [LARGE SCALE GENOMIC DNA]</scope>
    <source>
        <strain evidence="9">NOR51-B</strain>
    </source>
</reference>
<keyword evidence="6 7" id="KW-0479">Metal-binding</keyword>
<comment type="subcellular location">
    <subcellularLocation>
        <location evidence="6">Cell inner membrane</location>
        <topology evidence="6">Peripheral membrane protein</topology>
        <orientation evidence="6">Cytoplasmic side</orientation>
    </subcellularLocation>
</comment>
<dbReference type="GO" id="GO:0000287">
    <property type="term" value="F:magnesium ion binding"/>
    <property type="evidence" value="ECO:0007669"/>
    <property type="project" value="UniProtKB-UniRule"/>
</dbReference>
<dbReference type="HOGENOM" id="CLU_044118_3_0_6"/>
<dbReference type="AlphaFoldDB" id="B8KWC3"/>
<evidence type="ECO:0000256" key="3">
    <source>
        <dbReference type="ARBA" id="ARBA00022519"/>
    </source>
</evidence>
<feature type="binding site" evidence="6">
    <location>
        <position position="114"/>
    </location>
    <ligand>
        <name>Mg(2+)</name>
        <dbReference type="ChEBI" id="CHEBI:18420"/>
        <label>2</label>
    </ligand>
</feature>
<feature type="binding site" evidence="7">
    <location>
        <position position="91"/>
    </location>
    <ligand>
        <name>Mg(2+)</name>
        <dbReference type="ChEBI" id="CHEBI:18420"/>
        <label>1</label>
        <note>catalytic</note>
    </ligand>
</feature>
<dbReference type="Pfam" id="PF00459">
    <property type="entry name" value="Inositol_P"/>
    <property type="match status" value="1"/>
</dbReference>
<dbReference type="InterPro" id="IPR050725">
    <property type="entry name" value="CysQ/Inositol_MonoPase"/>
</dbReference>
<dbReference type="GO" id="GO:0008441">
    <property type="term" value="F:3'(2'),5'-bisphosphate nucleotidase activity"/>
    <property type="evidence" value="ECO:0007669"/>
    <property type="project" value="UniProtKB-UniRule"/>
</dbReference>
<feature type="binding site" evidence="6">
    <location>
        <position position="91"/>
    </location>
    <ligand>
        <name>substrate</name>
    </ligand>
</feature>
<keyword evidence="6 7" id="KW-0460">Magnesium</keyword>
<feature type="binding site" evidence="6">
    <location>
        <position position="113"/>
    </location>
    <ligand>
        <name>Mg(2+)</name>
        <dbReference type="ChEBI" id="CHEBI:18420"/>
        <label>1</label>
    </ligand>
</feature>
<gene>
    <name evidence="6" type="primary">cysQ</name>
    <name evidence="8" type="ORF">NOR51B_600</name>
</gene>
<keyword evidence="3 6" id="KW-0997">Cell inner membrane</keyword>
<evidence type="ECO:0000313" key="9">
    <source>
        <dbReference type="Proteomes" id="UP000004699"/>
    </source>
</evidence>
<dbReference type="GO" id="GO:0005886">
    <property type="term" value="C:plasma membrane"/>
    <property type="evidence" value="ECO:0007669"/>
    <property type="project" value="UniProtKB-SubCell"/>
</dbReference>
<dbReference type="InterPro" id="IPR006240">
    <property type="entry name" value="CysQ"/>
</dbReference>
<feature type="binding site" evidence="6">
    <location>
        <position position="111"/>
    </location>
    <ligand>
        <name>Mg(2+)</name>
        <dbReference type="ChEBI" id="CHEBI:18420"/>
        <label>2</label>
    </ligand>
</feature>